<dbReference type="Pfam" id="PF22494">
    <property type="entry name" value="choice_anch_I"/>
    <property type="match status" value="1"/>
</dbReference>
<feature type="domain" description="Calx-beta" evidence="5">
    <location>
        <begin position="18"/>
        <end position="117"/>
    </location>
</feature>
<keyword evidence="7" id="KW-1185">Reference proteome</keyword>
<dbReference type="InterPro" id="IPR015943">
    <property type="entry name" value="WD40/YVTN_repeat-like_dom_sf"/>
</dbReference>
<dbReference type="InterPro" id="IPR011044">
    <property type="entry name" value="Quino_amine_DH_bsu"/>
</dbReference>
<dbReference type="NCBIfam" id="NF038117">
    <property type="entry name" value="choice_anch_I"/>
    <property type="match status" value="1"/>
</dbReference>
<name>A0A1M6GGC3_9FLAO</name>
<evidence type="ECO:0000256" key="4">
    <source>
        <dbReference type="SAM" id="SignalP"/>
    </source>
</evidence>
<dbReference type="InterPro" id="IPR055188">
    <property type="entry name" value="Choice_anch_I"/>
</dbReference>
<dbReference type="Gene3D" id="2.60.40.2030">
    <property type="match status" value="1"/>
</dbReference>
<keyword evidence="1 4" id="KW-0732">Signal</keyword>
<dbReference type="SUPFAM" id="SSF141072">
    <property type="entry name" value="CalX-like"/>
    <property type="match status" value="1"/>
</dbReference>
<reference evidence="7" key="1">
    <citation type="submission" date="2016-11" db="EMBL/GenBank/DDBJ databases">
        <authorList>
            <person name="Varghese N."/>
            <person name="Submissions S."/>
        </authorList>
    </citation>
    <scope>NUCLEOTIDE SEQUENCE [LARGE SCALE GENOMIC DNA]</scope>
    <source>
        <strain evidence="7">DSM 18829</strain>
    </source>
</reference>
<evidence type="ECO:0000259" key="5">
    <source>
        <dbReference type="SMART" id="SM00237"/>
    </source>
</evidence>
<protein>
    <submittedName>
        <fullName evidence="6">Por secretion system C-terminal sorting domain-containing protein</fullName>
    </submittedName>
</protein>
<dbReference type="InterPro" id="IPR003644">
    <property type="entry name" value="Calx_beta"/>
</dbReference>
<dbReference type="Proteomes" id="UP000184488">
    <property type="component" value="Unassembled WGS sequence"/>
</dbReference>
<dbReference type="PANTHER" id="PTHR46928:SF1">
    <property type="entry name" value="MESENCHYME-SPECIFIC CELL SURFACE GLYCOPROTEIN"/>
    <property type="match status" value="1"/>
</dbReference>
<evidence type="ECO:0000256" key="1">
    <source>
        <dbReference type="ARBA" id="ARBA00022729"/>
    </source>
</evidence>
<dbReference type="PANTHER" id="PTHR46928">
    <property type="entry name" value="MESENCHYME-SPECIFIC CELL SURFACE GLYCOPROTEIN"/>
    <property type="match status" value="1"/>
</dbReference>
<dbReference type="Gene3D" id="2.130.10.10">
    <property type="entry name" value="YVTN repeat-like/Quinoprotein amine dehydrogenase"/>
    <property type="match status" value="1"/>
</dbReference>
<keyword evidence="2" id="KW-0677">Repeat</keyword>
<feature type="chain" id="PRO_5012387007" evidence="4">
    <location>
        <begin position="26"/>
        <end position="719"/>
    </location>
</feature>
<evidence type="ECO:0000256" key="3">
    <source>
        <dbReference type="ARBA" id="ARBA00022837"/>
    </source>
</evidence>
<keyword evidence="3" id="KW-0106">Calcium</keyword>
<dbReference type="SMART" id="SM00237">
    <property type="entry name" value="Calx_beta"/>
    <property type="match status" value="1"/>
</dbReference>
<feature type="signal peptide" evidence="4">
    <location>
        <begin position="1"/>
        <end position="25"/>
    </location>
</feature>
<dbReference type="STRING" id="415425.SAMN05444363_2599"/>
<organism evidence="6 7">
    <name type="scientific">Flavobacterium terrae</name>
    <dbReference type="NCBI Taxonomy" id="415425"/>
    <lineage>
        <taxon>Bacteria</taxon>
        <taxon>Pseudomonadati</taxon>
        <taxon>Bacteroidota</taxon>
        <taxon>Flavobacteriia</taxon>
        <taxon>Flavobacteriales</taxon>
        <taxon>Flavobacteriaceae</taxon>
        <taxon>Flavobacterium</taxon>
    </lineage>
</organism>
<proteinExistence type="predicted"/>
<dbReference type="InterPro" id="IPR026444">
    <property type="entry name" value="Secre_tail"/>
</dbReference>
<evidence type="ECO:0000256" key="2">
    <source>
        <dbReference type="ARBA" id="ARBA00022737"/>
    </source>
</evidence>
<dbReference type="Pfam" id="PF18962">
    <property type="entry name" value="Por_Secre_tail"/>
    <property type="match status" value="1"/>
</dbReference>
<dbReference type="AlphaFoldDB" id="A0A1M6GGC3"/>
<evidence type="ECO:0000313" key="7">
    <source>
        <dbReference type="Proteomes" id="UP000184488"/>
    </source>
</evidence>
<dbReference type="InterPro" id="IPR038081">
    <property type="entry name" value="CalX-like_sf"/>
</dbReference>
<gene>
    <name evidence="6" type="ORF">SAMN05444363_2599</name>
</gene>
<dbReference type="SUPFAM" id="SSF50969">
    <property type="entry name" value="YVTN repeat-like/Quinoprotein amine dehydrogenase"/>
    <property type="match status" value="1"/>
</dbReference>
<dbReference type="OrthoDB" id="9803927at2"/>
<sequence>MSKIYFFLIKSITFVILTLAISVQAQTQIAFASTFIVTNENQGNLNVTLNLTNPSTSSVQLVVKGAPFSTANSSDFTLSTQTLNFSAASSTTQTITIPIIDDAIVEQHAEYFVLTLENPTGLTVGTNGYTTIYIKDNETTAPIANNNITLDYVGSFDPSGSSSSTCEIVAHDPISQRLFTISSVTKKLDIINFSNPTNLSLVNSIDMTPYGGITSVAVKNGIVAIASPNANEQLNGSVVFFDTNGIFLKQVTVGALPDMITFTPDGNKVMTANEGQPSNDYTVDPEGTISIIDITGGIPSLSQANVTTLDFTAYNSTESTLIASGIRKVKSSSTLSQDFEPEYITISSDSQKAWVSIQENNAIAEINLNTNTITDIWPLGTKDVSIPGNGMDISDNNNQTLIANWPIKAYYTPDGVANYIVDGTNYLVTANEGDEKEYTAFTERTTISAVALDATSFPNSTMLKANNNAGRMRITNANGNTDADAAYEELYCLGTRSFSIFNTQTKTLVYDSGDDFERYTALNTSISNLFNADHSDNVKKGRSRAKGPEPEGITLAELNGNTFAFITLERVGGVMVYDITNPNDVKFVDYKNSRNVSAYGGDNGPEGVIFIKAENTTTGKNYVAVANEISGTISLFEVNTTNLSNNTFNIEPKTFVIFPNPSQKGIVYFNRIADYKMYDFTGKLIKSDKNALTINTSQLNSGIYLVETSEGVIKKVIID</sequence>
<dbReference type="Pfam" id="PF03160">
    <property type="entry name" value="Calx-beta"/>
    <property type="match status" value="1"/>
</dbReference>
<accession>A0A1M6GGC3</accession>
<dbReference type="RefSeq" id="WP_073311926.1">
    <property type="nucleotide sequence ID" value="NZ_FQZI01000005.1"/>
</dbReference>
<dbReference type="NCBIfam" id="TIGR04183">
    <property type="entry name" value="Por_Secre_tail"/>
    <property type="match status" value="1"/>
</dbReference>
<evidence type="ECO:0000313" key="6">
    <source>
        <dbReference type="EMBL" id="SHJ08931.1"/>
    </source>
</evidence>
<dbReference type="GO" id="GO:0016020">
    <property type="term" value="C:membrane"/>
    <property type="evidence" value="ECO:0007669"/>
    <property type="project" value="InterPro"/>
</dbReference>
<dbReference type="InterPro" id="IPR052956">
    <property type="entry name" value="Mesenchyme-surface_protein"/>
</dbReference>
<dbReference type="GO" id="GO:0007154">
    <property type="term" value="P:cell communication"/>
    <property type="evidence" value="ECO:0007669"/>
    <property type="project" value="InterPro"/>
</dbReference>
<dbReference type="EMBL" id="FQZI01000005">
    <property type="protein sequence ID" value="SHJ08931.1"/>
    <property type="molecule type" value="Genomic_DNA"/>
</dbReference>